<dbReference type="OrthoDB" id="10262032at2759"/>
<dbReference type="GO" id="GO:0008781">
    <property type="term" value="F:N-acylneuraminate cytidylyltransferase activity"/>
    <property type="evidence" value="ECO:0007669"/>
    <property type="project" value="TreeGrafter"/>
</dbReference>
<proteinExistence type="predicted"/>
<dbReference type="Pfam" id="PF02348">
    <property type="entry name" value="CTP_transf_3"/>
    <property type="match status" value="1"/>
</dbReference>
<protein>
    <submittedName>
        <fullName evidence="3">N-acylneuraminate cytidylyltransferase</fullName>
    </submittedName>
</protein>
<accession>A0A8B8FCR6</accession>
<dbReference type="InterPro" id="IPR029044">
    <property type="entry name" value="Nucleotide-diphossugar_trans"/>
</dbReference>
<dbReference type="Proteomes" id="UP000694846">
    <property type="component" value="Unplaced"/>
</dbReference>
<evidence type="ECO:0000313" key="2">
    <source>
        <dbReference type="Proteomes" id="UP000694846"/>
    </source>
</evidence>
<dbReference type="PANTHER" id="PTHR21485">
    <property type="entry name" value="HAD SUPERFAMILY MEMBERS CMAS AND KDSC"/>
    <property type="match status" value="1"/>
</dbReference>
<keyword evidence="3" id="KW-0548">Nucleotidyltransferase</keyword>
<dbReference type="CDD" id="cd02513">
    <property type="entry name" value="CMP-NeuAc_Synthase"/>
    <property type="match status" value="1"/>
</dbReference>
<dbReference type="InterPro" id="IPR003329">
    <property type="entry name" value="Cytidylyl_trans"/>
</dbReference>
<keyword evidence="3" id="KW-0808">Transferase</keyword>
<evidence type="ECO:0000256" key="1">
    <source>
        <dbReference type="SAM" id="Phobius"/>
    </source>
</evidence>
<dbReference type="InterPro" id="IPR050793">
    <property type="entry name" value="CMP-NeuNAc_synthase"/>
</dbReference>
<name>A0A8B8FCR6_9HEMI</name>
<keyword evidence="2" id="KW-1185">Reference proteome</keyword>
<dbReference type="PANTHER" id="PTHR21485:SF3">
    <property type="entry name" value="N-ACYLNEURAMINATE CYTIDYLYLTRANSFERASE"/>
    <property type="match status" value="1"/>
</dbReference>
<organism evidence="2 3">
    <name type="scientific">Sipha flava</name>
    <name type="common">yellow sugarcane aphid</name>
    <dbReference type="NCBI Taxonomy" id="143950"/>
    <lineage>
        <taxon>Eukaryota</taxon>
        <taxon>Metazoa</taxon>
        <taxon>Ecdysozoa</taxon>
        <taxon>Arthropoda</taxon>
        <taxon>Hexapoda</taxon>
        <taxon>Insecta</taxon>
        <taxon>Pterygota</taxon>
        <taxon>Neoptera</taxon>
        <taxon>Paraneoptera</taxon>
        <taxon>Hemiptera</taxon>
        <taxon>Sternorrhyncha</taxon>
        <taxon>Aphidomorpha</taxon>
        <taxon>Aphidoidea</taxon>
        <taxon>Aphididae</taxon>
        <taxon>Sipha</taxon>
    </lineage>
</organism>
<keyword evidence="1" id="KW-0812">Transmembrane</keyword>
<dbReference type="AlphaFoldDB" id="A0A8B8FCR6"/>
<keyword evidence="1" id="KW-1133">Transmembrane helix</keyword>
<dbReference type="CTD" id="317923"/>
<keyword evidence="1" id="KW-0472">Membrane</keyword>
<dbReference type="SUPFAM" id="SSF53448">
    <property type="entry name" value="Nucleotide-diphospho-sugar transferases"/>
    <property type="match status" value="1"/>
</dbReference>
<dbReference type="RefSeq" id="XP_025408391.1">
    <property type="nucleotide sequence ID" value="XM_025552606.1"/>
</dbReference>
<dbReference type="Gene3D" id="3.90.550.10">
    <property type="entry name" value="Spore Coat Polysaccharide Biosynthesis Protein SpsA, Chain A"/>
    <property type="match status" value="1"/>
</dbReference>
<reference evidence="3" key="1">
    <citation type="submission" date="2025-08" db="UniProtKB">
        <authorList>
            <consortium name="RefSeq"/>
        </authorList>
    </citation>
    <scope>IDENTIFICATION</scope>
    <source>
        <tissue evidence="3">Whole body</tissue>
    </source>
</reference>
<gene>
    <name evidence="3" type="primary">LOC112682113</name>
</gene>
<evidence type="ECO:0000313" key="3">
    <source>
        <dbReference type="RefSeq" id="XP_025408391.1"/>
    </source>
</evidence>
<feature type="transmembrane region" description="Helical" evidence="1">
    <location>
        <begin position="7"/>
        <end position="33"/>
    </location>
</feature>
<dbReference type="GeneID" id="112682113"/>
<sequence>MTVGNRYWVALFSQLLVLSASVILFLIPIYLLWSHITFEQNHLSNYKPHVVALILARGGSKGIPKKNLAEIQNSTLLRRSLDTINKCGLFQDIWVSTDDKEIAAEAELGGAKVFHRNAATASDEATSLSAVKEFSMYHQKVDIFAVIQCTSPFMTVEYLTRAYRMAVHQKFDSVFSVTRSHKLRWKLDSDGQLQPSNFDVTKRPRRQDWDGEYVENGMFYFAHKKLIVNNKLQGGKLGVVVIPMNRSLEIDTPFDLQAARLLAPLLDTSKNTTENSSQITKKSQVN</sequence>